<evidence type="ECO:0000256" key="1">
    <source>
        <dbReference type="SAM" id="Phobius"/>
    </source>
</evidence>
<dbReference type="InterPro" id="IPR025238">
    <property type="entry name" value="DUF4184"/>
</dbReference>
<name>A0ABY4WMQ0_9BACL</name>
<evidence type="ECO:0000313" key="2">
    <source>
        <dbReference type="EMBL" id="USG68041.1"/>
    </source>
</evidence>
<evidence type="ECO:0000313" key="3">
    <source>
        <dbReference type="Proteomes" id="UP001056500"/>
    </source>
</evidence>
<feature type="transmembrane region" description="Helical" evidence="1">
    <location>
        <begin position="20"/>
        <end position="38"/>
    </location>
</feature>
<protein>
    <submittedName>
        <fullName evidence="2">DUF4184 family protein</fullName>
    </submittedName>
</protein>
<dbReference type="RefSeq" id="WP_251875329.1">
    <property type="nucleotide sequence ID" value="NZ_CP098755.1"/>
</dbReference>
<gene>
    <name evidence="2" type="ORF">NDK47_12485</name>
</gene>
<feature type="transmembrane region" description="Helical" evidence="1">
    <location>
        <begin position="240"/>
        <end position="260"/>
    </location>
</feature>
<reference evidence="2" key="1">
    <citation type="submission" date="2022-06" db="EMBL/GenBank/DDBJ databases">
        <title>Genome sequencing of Brevibacillus sp. BB3-R1.</title>
        <authorList>
            <person name="Heo J."/>
            <person name="Lee D."/>
            <person name="Won M."/>
            <person name="Han B.-H."/>
            <person name="Hong S.-B."/>
            <person name="Kwon S.-W."/>
        </authorList>
    </citation>
    <scope>NUCLEOTIDE SEQUENCE</scope>
    <source>
        <strain evidence="2">BB3-R1</strain>
    </source>
</reference>
<keyword evidence="1" id="KW-1133">Transmembrane helix</keyword>
<dbReference type="Pfam" id="PF13803">
    <property type="entry name" value="DUF4184"/>
    <property type="match status" value="1"/>
</dbReference>
<accession>A0ABY4WMQ0</accession>
<keyword evidence="1" id="KW-0812">Transmembrane</keyword>
<feature type="transmembrane region" description="Helical" evidence="1">
    <location>
        <begin position="209"/>
        <end position="228"/>
    </location>
</feature>
<sequence>MPFTFAHPAIVLPFYRVRWLSFSALIFGSMAPDFEYFLRLRPYSTISHTVAGLFLFDLPMVFLLAFLFHFIVKRSLVAHLPAPLDRGLHSLANRPWQLGSFRSFVVFAYSALIGSFSHVAWDAFTHDGAFFVQRISLLQQKVVMAGWEIPVYKLLQHGSTLGGLLLIALFTWAAARRKNSSRLPTDTCEASAILTGYAGSSPHFFPEKLLYWSGVGFCGILTAAGYLWLTQDGNLLLRPLAGVVPFLSGCILGLVLLSLLDQRHWLRKRQAEDKHL</sequence>
<feature type="transmembrane region" description="Helical" evidence="1">
    <location>
        <begin position="154"/>
        <end position="175"/>
    </location>
</feature>
<proteinExistence type="predicted"/>
<dbReference type="EMBL" id="CP098755">
    <property type="protein sequence ID" value="USG68041.1"/>
    <property type="molecule type" value="Genomic_DNA"/>
</dbReference>
<feature type="transmembrane region" description="Helical" evidence="1">
    <location>
        <begin position="50"/>
        <end position="72"/>
    </location>
</feature>
<keyword evidence="3" id="KW-1185">Reference proteome</keyword>
<dbReference type="Proteomes" id="UP001056500">
    <property type="component" value="Chromosome"/>
</dbReference>
<organism evidence="2 3">
    <name type="scientific">Brevibacillus ruminantium</name>
    <dbReference type="NCBI Taxonomy" id="2950604"/>
    <lineage>
        <taxon>Bacteria</taxon>
        <taxon>Bacillati</taxon>
        <taxon>Bacillota</taxon>
        <taxon>Bacilli</taxon>
        <taxon>Bacillales</taxon>
        <taxon>Paenibacillaceae</taxon>
        <taxon>Brevibacillus</taxon>
    </lineage>
</organism>
<keyword evidence="1" id="KW-0472">Membrane</keyword>